<evidence type="ECO:0000256" key="8">
    <source>
        <dbReference type="ARBA" id="ARBA00022679"/>
    </source>
</evidence>
<evidence type="ECO:0000256" key="9">
    <source>
        <dbReference type="ARBA" id="ARBA00022691"/>
    </source>
</evidence>
<dbReference type="Pfam" id="PF01189">
    <property type="entry name" value="Methyltr_RsmB-F"/>
    <property type="match status" value="1"/>
</dbReference>
<evidence type="ECO:0000313" key="16">
    <source>
        <dbReference type="EMBL" id="BBF22272.1"/>
    </source>
</evidence>
<feature type="active site" description="Nucleophile" evidence="14">
    <location>
        <position position="388"/>
    </location>
</feature>
<dbReference type="EMBL" id="AP018786">
    <property type="protein sequence ID" value="BBF22272.1"/>
    <property type="molecule type" value="Genomic_DNA"/>
</dbReference>
<dbReference type="InterPro" id="IPR029063">
    <property type="entry name" value="SAM-dependent_MTases_sf"/>
</dbReference>
<comment type="similarity">
    <text evidence="3 14">Belongs to the class I-like SAM-binding methyltransferase superfamily. RsmB/NOP family.</text>
</comment>
<evidence type="ECO:0000256" key="4">
    <source>
        <dbReference type="ARBA" id="ARBA00012140"/>
    </source>
</evidence>
<sequence length="457" mass="49282">MTVSADLSPRKPRKNRDAVPLSAVLSAAALGRRLMKEEGASLVSAVAAGSKNLPEGGRGTLLALLYGATRRTATTKALLAELLERAPKEPVSSLLEVSLAALLSGEWTGFTVVNQAVEAVRSHRSTERFAGLVNAVLRRYLRETDSLLAHVSASPEVRFNAPLWWIERMKAVYGPEAEAVLEAGLRHPPLTIRVNTRKTSVDDYLKRLETAGVPARALGLDAVQLLKPCPVEAIPGFAEGVVSVQDAGTQLAAHFLPVSDGDAVLDACAAPGGKTAHLLEKHRCSVTALEIDPERARRITENLDRLGLNAEVCVADASDLDTWWSGKAFDAVLLDAPCTASGVVRRQPDVPWNRRPGDPKALAKTQRMLFKALWPVVKPGGHLLFCTCSIFPEEGVDQVAKFLDAAPDASLVPLGEGLEGMMTLLPTDDDRPETDPRLPAVHDGFFYALFRKTDHRS</sequence>
<dbReference type="NCBIfam" id="NF008149">
    <property type="entry name" value="PRK10901.1"/>
    <property type="match status" value="1"/>
</dbReference>
<keyword evidence="8 14" id="KW-0808">Transferase</keyword>
<reference evidence="16 17" key="1">
    <citation type="journal article" date="2018" name="Int. J. Syst. Evol. Microbiol.">
        <title>Mesosutterella multiformis gen. nov., sp. nov., a member of the family Sutterellaceae and Sutterella megalosphaeroides sp. nov., isolated from human faeces.</title>
        <authorList>
            <person name="Sakamoto M."/>
            <person name="Ikeyama N."/>
            <person name="Kunihiro T."/>
            <person name="Iino T."/>
            <person name="Yuki M."/>
            <person name="Ohkuma M."/>
        </authorList>
    </citation>
    <scope>NUCLEOTIDE SEQUENCE [LARGE SCALE GENOMIC DNA]</scope>
    <source>
        <strain evidence="16 17">6FBBBH3</strain>
    </source>
</reference>
<dbReference type="InterPro" id="IPR001678">
    <property type="entry name" value="MeTrfase_RsmB-F_NOP2_dom"/>
</dbReference>
<dbReference type="InterPro" id="IPR035926">
    <property type="entry name" value="NusB-like_sf"/>
</dbReference>
<evidence type="ECO:0000256" key="6">
    <source>
        <dbReference type="ARBA" id="ARBA00022552"/>
    </source>
</evidence>
<feature type="binding site" evidence="14">
    <location>
        <position position="316"/>
    </location>
    <ligand>
        <name>S-adenosyl-L-methionine</name>
        <dbReference type="ChEBI" id="CHEBI:59789"/>
    </ligand>
</feature>
<dbReference type="CDD" id="cd02440">
    <property type="entry name" value="AdoMet_MTases"/>
    <property type="match status" value="1"/>
</dbReference>
<dbReference type="GO" id="GO:0003723">
    <property type="term" value="F:RNA binding"/>
    <property type="evidence" value="ECO:0007669"/>
    <property type="project" value="UniProtKB-UniRule"/>
</dbReference>
<dbReference type="SUPFAM" id="SSF53335">
    <property type="entry name" value="S-adenosyl-L-methionine-dependent methyltransferases"/>
    <property type="match status" value="1"/>
</dbReference>
<feature type="binding site" evidence="14">
    <location>
        <position position="290"/>
    </location>
    <ligand>
        <name>S-adenosyl-L-methionine</name>
        <dbReference type="ChEBI" id="CHEBI:59789"/>
    </ligand>
</feature>
<dbReference type="PANTHER" id="PTHR22807">
    <property type="entry name" value="NOP2 YEAST -RELATED NOL1/NOP2/FMU SUN DOMAIN-CONTAINING"/>
    <property type="match status" value="1"/>
</dbReference>
<keyword evidence="6" id="KW-0698">rRNA processing</keyword>
<feature type="binding site" evidence="14">
    <location>
        <begin position="268"/>
        <end position="274"/>
    </location>
    <ligand>
        <name>S-adenosyl-L-methionine</name>
        <dbReference type="ChEBI" id="CHEBI:59789"/>
    </ligand>
</feature>
<dbReference type="GO" id="GO:0005737">
    <property type="term" value="C:cytoplasm"/>
    <property type="evidence" value="ECO:0007669"/>
    <property type="project" value="UniProtKB-SubCell"/>
</dbReference>
<dbReference type="SUPFAM" id="SSF48013">
    <property type="entry name" value="NusB-like"/>
    <property type="match status" value="1"/>
</dbReference>
<dbReference type="Gene3D" id="3.40.50.150">
    <property type="entry name" value="Vaccinia Virus protein VP39"/>
    <property type="match status" value="1"/>
</dbReference>
<evidence type="ECO:0000256" key="7">
    <source>
        <dbReference type="ARBA" id="ARBA00022603"/>
    </source>
</evidence>
<dbReference type="PROSITE" id="PS51686">
    <property type="entry name" value="SAM_MT_RSMB_NOP"/>
    <property type="match status" value="1"/>
</dbReference>
<keyword evidence="10 14" id="KW-0694">RNA-binding</keyword>
<comment type="function">
    <text evidence="1">Specifically methylates the cytosine at position 967 (m5C967) of 16S rRNA.</text>
</comment>
<keyword evidence="7 14" id="KW-0489">Methyltransferase</keyword>
<dbReference type="NCBIfam" id="TIGR00563">
    <property type="entry name" value="rsmB"/>
    <property type="match status" value="1"/>
</dbReference>
<dbReference type="InterPro" id="IPR006027">
    <property type="entry name" value="NusB_RsmB_TIM44"/>
</dbReference>
<keyword evidence="5" id="KW-0963">Cytoplasm</keyword>
<proteinExistence type="inferred from homology"/>
<evidence type="ECO:0000256" key="14">
    <source>
        <dbReference type="PROSITE-ProRule" id="PRU01023"/>
    </source>
</evidence>
<evidence type="ECO:0000256" key="5">
    <source>
        <dbReference type="ARBA" id="ARBA00022490"/>
    </source>
</evidence>
<gene>
    <name evidence="16" type="primary">sun</name>
    <name evidence="16" type="ORF">SUTMEG_01630</name>
</gene>
<dbReference type="PROSITE" id="PS01153">
    <property type="entry name" value="NOL1_NOP2_SUN"/>
    <property type="match status" value="1"/>
</dbReference>
<dbReference type="PRINTS" id="PR02008">
    <property type="entry name" value="RCMTFAMILY"/>
</dbReference>
<protein>
    <recommendedName>
        <fullName evidence="4">16S rRNA (cytosine(967)-C(5))-methyltransferase</fullName>
        <ecNumber evidence="4">2.1.1.176</ecNumber>
    </recommendedName>
    <alternativeName>
        <fullName evidence="11">16S rRNA m5C967 methyltransferase</fullName>
    </alternativeName>
    <alternativeName>
        <fullName evidence="12">rRNA (cytosine-C(5)-)-methyltransferase RsmB</fullName>
    </alternativeName>
</protein>
<dbReference type="Gene3D" id="1.10.940.10">
    <property type="entry name" value="NusB-like"/>
    <property type="match status" value="1"/>
</dbReference>
<dbReference type="InterPro" id="IPR023267">
    <property type="entry name" value="RCMT"/>
</dbReference>
<dbReference type="InterPro" id="IPR018314">
    <property type="entry name" value="RsmB/NOL1/NOP2-like_CS"/>
</dbReference>
<dbReference type="Proteomes" id="UP000271003">
    <property type="component" value="Chromosome"/>
</dbReference>
<keyword evidence="9 14" id="KW-0949">S-adenosyl-L-methionine</keyword>
<feature type="domain" description="SAM-dependent MTase RsmB/NOP-type" evidence="15">
    <location>
        <begin position="180"/>
        <end position="453"/>
    </location>
</feature>
<feature type="binding site" evidence="14">
    <location>
        <position position="335"/>
    </location>
    <ligand>
        <name>S-adenosyl-L-methionine</name>
        <dbReference type="ChEBI" id="CHEBI:59789"/>
    </ligand>
</feature>
<evidence type="ECO:0000256" key="1">
    <source>
        <dbReference type="ARBA" id="ARBA00002724"/>
    </source>
</evidence>
<evidence type="ECO:0000256" key="11">
    <source>
        <dbReference type="ARBA" id="ARBA00030399"/>
    </source>
</evidence>
<organism evidence="16 17">
    <name type="scientific">Sutterella megalosphaeroides</name>
    <dbReference type="NCBI Taxonomy" id="2494234"/>
    <lineage>
        <taxon>Bacteria</taxon>
        <taxon>Pseudomonadati</taxon>
        <taxon>Pseudomonadota</taxon>
        <taxon>Betaproteobacteria</taxon>
        <taxon>Burkholderiales</taxon>
        <taxon>Sutterellaceae</taxon>
        <taxon>Sutterella</taxon>
    </lineage>
</organism>
<keyword evidence="17" id="KW-1185">Reference proteome</keyword>
<evidence type="ECO:0000256" key="12">
    <source>
        <dbReference type="ARBA" id="ARBA00031088"/>
    </source>
</evidence>
<dbReference type="Pfam" id="PF22458">
    <property type="entry name" value="RsmF-B_ferredox"/>
    <property type="match status" value="1"/>
</dbReference>
<dbReference type="InterPro" id="IPR004573">
    <property type="entry name" value="rRNA_ssu_MeTfrase_B"/>
</dbReference>
<dbReference type="InterPro" id="IPR054728">
    <property type="entry name" value="RsmB-like_ferredoxin"/>
</dbReference>
<dbReference type="AlphaFoldDB" id="A0A2Z6I7N7"/>
<comment type="subcellular location">
    <subcellularLocation>
        <location evidence="2">Cytoplasm</location>
    </subcellularLocation>
</comment>
<evidence type="ECO:0000256" key="3">
    <source>
        <dbReference type="ARBA" id="ARBA00007494"/>
    </source>
</evidence>
<dbReference type="Gene3D" id="3.30.70.1170">
    <property type="entry name" value="Sun protein, domain 3"/>
    <property type="match status" value="1"/>
</dbReference>
<dbReference type="InterPro" id="IPR049560">
    <property type="entry name" value="MeTrfase_RsmB-F_NOP2_cat"/>
</dbReference>
<accession>A0A2Z6I7N7</accession>
<evidence type="ECO:0000259" key="15">
    <source>
        <dbReference type="PROSITE" id="PS51686"/>
    </source>
</evidence>
<dbReference type="GO" id="GO:0006355">
    <property type="term" value="P:regulation of DNA-templated transcription"/>
    <property type="evidence" value="ECO:0007669"/>
    <property type="project" value="InterPro"/>
</dbReference>
<evidence type="ECO:0000256" key="10">
    <source>
        <dbReference type="ARBA" id="ARBA00022884"/>
    </source>
</evidence>
<dbReference type="PANTHER" id="PTHR22807:SF61">
    <property type="entry name" value="NOL1_NOP2_SUN FAMILY PROTEIN _ ANTITERMINATION NUSB DOMAIN-CONTAINING PROTEIN"/>
    <property type="match status" value="1"/>
</dbReference>
<evidence type="ECO:0000256" key="13">
    <source>
        <dbReference type="ARBA" id="ARBA00047283"/>
    </source>
</evidence>
<dbReference type="EC" id="2.1.1.176" evidence="4"/>
<dbReference type="GO" id="GO:0008649">
    <property type="term" value="F:rRNA methyltransferase activity"/>
    <property type="evidence" value="ECO:0007669"/>
    <property type="project" value="InterPro"/>
</dbReference>
<evidence type="ECO:0000313" key="17">
    <source>
        <dbReference type="Proteomes" id="UP000271003"/>
    </source>
</evidence>
<comment type="catalytic activity">
    <reaction evidence="13">
        <text>cytidine(967) in 16S rRNA + S-adenosyl-L-methionine = 5-methylcytidine(967) in 16S rRNA + S-adenosyl-L-homocysteine + H(+)</text>
        <dbReference type="Rhea" id="RHEA:42748"/>
        <dbReference type="Rhea" id="RHEA-COMP:10219"/>
        <dbReference type="Rhea" id="RHEA-COMP:10220"/>
        <dbReference type="ChEBI" id="CHEBI:15378"/>
        <dbReference type="ChEBI" id="CHEBI:57856"/>
        <dbReference type="ChEBI" id="CHEBI:59789"/>
        <dbReference type="ChEBI" id="CHEBI:74483"/>
        <dbReference type="ChEBI" id="CHEBI:82748"/>
        <dbReference type="EC" id="2.1.1.176"/>
    </reaction>
</comment>
<name>A0A2Z6I7N7_9BURK</name>
<dbReference type="KEGG" id="sutt:SUTMEG_01630"/>
<evidence type="ECO:0000256" key="2">
    <source>
        <dbReference type="ARBA" id="ARBA00004496"/>
    </source>
</evidence>
<dbReference type="Pfam" id="PF01029">
    <property type="entry name" value="NusB"/>
    <property type="match status" value="1"/>
</dbReference>